<dbReference type="GO" id="GO:0016192">
    <property type="term" value="P:vesicle-mediated transport"/>
    <property type="evidence" value="ECO:0007669"/>
    <property type="project" value="InterPro"/>
</dbReference>
<dbReference type="PANTHER" id="PTHR11679">
    <property type="entry name" value="VESICLE PROTEIN SORTING-ASSOCIATED"/>
    <property type="match status" value="1"/>
</dbReference>
<feature type="region of interest" description="Disordered" evidence="2">
    <location>
        <begin position="1"/>
        <end position="36"/>
    </location>
</feature>
<dbReference type="Gene3D" id="3.40.50.1910">
    <property type="match status" value="3"/>
</dbReference>
<dbReference type="InterPro" id="IPR043154">
    <property type="entry name" value="Sec-1-like_dom1"/>
</dbReference>
<dbReference type="InterPro" id="IPR027482">
    <property type="entry name" value="Sec1-like_dom2"/>
</dbReference>
<evidence type="ECO:0000313" key="3">
    <source>
        <dbReference type="EMBL" id="ELR15793.1"/>
    </source>
</evidence>
<dbReference type="Gene3D" id="3.40.50.2060">
    <property type="match status" value="1"/>
</dbReference>
<protein>
    <submittedName>
        <fullName evidence="3">Sec1like family protein</fullName>
    </submittedName>
</protein>
<gene>
    <name evidence="3" type="ORF">ACA1_078560</name>
</gene>
<dbReference type="Gene3D" id="1.25.40.850">
    <property type="match status" value="1"/>
</dbReference>
<dbReference type="OMA" id="NWIGITR"/>
<accession>L8GT53</accession>
<dbReference type="InterPro" id="IPR001619">
    <property type="entry name" value="Sec1-like"/>
</dbReference>
<dbReference type="OrthoDB" id="10262287at2759"/>
<dbReference type="VEuPathDB" id="AmoebaDB:ACA1_078560"/>
<dbReference type="Pfam" id="PF00995">
    <property type="entry name" value="Sec1"/>
    <property type="match status" value="1"/>
</dbReference>
<proteinExistence type="inferred from homology"/>
<sequence length="613" mass="68954">MQRAAAQPAPVPKPAAAPAAAGAPPQGGGPGAQPISGIPNLDQAAINLNVVREHAKLELIRVLDSVPGGKGLVLDPKLSGPLGLIAEVSLLKEHGVEKIYHLSDRLDTDCKNIVYLIRPRIQFIRFIGEHIQNHQRDDQRKNYYIFFVPRQTMLCERHLEEEGVYGDVTLGEFQLDLIPFEKDVLSLEMEDSFRECFLDGDRTSLFYVARSIMKLQSTFGIIPHIKGKGSCAKGVAEMLLRMRREMGADEPTQIVPEIDTLILIDRQTDMVTPMCTQLTYEGLIDEVFGINNGLVDLDPELVGKAEEASKKGIKKIKTPLNSNDKLFAFLRDVNFGVLGPLLNKKAKEIDEYYKKRYDFKTVSEIRDFMKGLGSYQTEHQSLRTHTSVAEHILRVTKGSNFHKQLSAEQDLLLGNNPPNDYIEECISRQEPLVKVLRLLVLYSMTNQGIKQKEYEFFKTEILSAYGYEYLFTLNNLERLGLIKKQEGKKTFDVVRNRLRLVVENINEAEPNDIAYVYSGWRQMVDVLNTLPGPSFEQDQQLPEGVLQVGGATGASKVHLVFFIGGVTFTEIAAIRWLSQQDDNREYIIATTKLINGDTLLSSLMENIEVFLPA</sequence>
<dbReference type="KEGG" id="acan:ACA1_078560"/>
<organism evidence="3 4">
    <name type="scientific">Acanthamoeba castellanii (strain ATCC 30010 / Neff)</name>
    <dbReference type="NCBI Taxonomy" id="1257118"/>
    <lineage>
        <taxon>Eukaryota</taxon>
        <taxon>Amoebozoa</taxon>
        <taxon>Discosea</taxon>
        <taxon>Longamoebia</taxon>
        <taxon>Centramoebida</taxon>
        <taxon>Acanthamoebidae</taxon>
        <taxon>Acanthamoeba</taxon>
    </lineage>
</organism>
<comment type="similarity">
    <text evidence="1">Belongs to the STXBP/unc-18/SEC1 family.</text>
</comment>
<keyword evidence="4" id="KW-1185">Reference proteome</keyword>
<reference evidence="3 4" key="1">
    <citation type="journal article" date="2013" name="Genome Biol.">
        <title>Genome of Acanthamoeba castellanii highlights extensive lateral gene transfer and early evolution of tyrosine kinase signaling.</title>
        <authorList>
            <person name="Clarke M."/>
            <person name="Lohan A.J."/>
            <person name="Liu B."/>
            <person name="Lagkouvardos I."/>
            <person name="Roy S."/>
            <person name="Zafar N."/>
            <person name="Bertelli C."/>
            <person name="Schilde C."/>
            <person name="Kianianmomeni A."/>
            <person name="Burglin T.R."/>
            <person name="Frech C."/>
            <person name="Turcotte B."/>
            <person name="Kopec K.O."/>
            <person name="Synnott J.M."/>
            <person name="Choo C."/>
            <person name="Paponov I."/>
            <person name="Finkler A."/>
            <person name="Soon Heng Tan C."/>
            <person name="Hutchins A.P."/>
            <person name="Weinmeier T."/>
            <person name="Rattei T."/>
            <person name="Chu J.S."/>
            <person name="Gimenez G."/>
            <person name="Irimia M."/>
            <person name="Rigden D.J."/>
            <person name="Fitzpatrick D.A."/>
            <person name="Lorenzo-Morales J."/>
            <person name="Bateman A."/>
            <person name="Chiu C.H."/>
            <person name="Tang P."/>
            <person name="Hegemann P."/>
            <person name="Fromm H."/>
            <person name="Raoult D."/>
            <person name="Greub G."/>
            <person name="Miranda-Saavedra D."/>
            <person name="Chen N."/>
            <person name="Nash P."/>
            <person name="Ginger M.L."/>
            <person name="Horn M."/>
            <person name="Schaap P."/>
            <person name="Caler L."/>
            <person name="Loftus B."/>
        </authorList>
    </citation>
    <scope>NUCLEOTIDE SEQUENCE [LARGE SCALE GENOMIC DNA]</scope>
    <source>
        <strain evidence="3 4">Neff</strain>
    </source>
</reference>
<evidence type="ECO:0000313" key="4">
    <source>
        <dbReference type="Proteomes" id="UP000011083"/>
    </source>
</evidence>
<dbReference type="GeneID" id="14916483"/>
<dbReference type="EMBL" id="KB008022">
    <property type="protein sequence ID" value="ELR15793.1"/>
    <property type="molecule type" value="Genomic_DNA"/>
</dbReference>
<dbReference type="PIRSF" id="PIRSF005715">
    <property type="entry name" value="VPS45_Sec1"/>
    <property type="match status" value="1"/>
</dbReference>
<name>L8GT53_ACACF</name>
<evidence type="ECO:0000256" key="2">
    <source>
        <dbReference type="SAM" id="MobiDB-lite"/>
    </source>
</evidence>
<dbReference type="Proteomes" id="UP000011083">
    <property type="component" value="Unassembled WGS sequence"/>
</dbReference>
<dbReference type="RefSeq" id="XP_004337806.1">
    <property type="nucleotide sequence ID" value="XM_004337758.1"/>
</dbReference>
<dbReference type="InterPro" id="IPR043155">
    <property type="entry name" value="VPS33_dom3b"/>
</dbReference>
<dbReference type="STRING" id="1257118.L8GT53"/>
<dbReference type="SUPFAM" id="SSF56815">
    <property type="entry name" value="Sec1/munc18-like (SM) proteins"/>
    <property type="match status" value="1"/>
</dbReference>
<evidence type="ECO:0000256" key="1">
    <source>
        <dbReference type="ARBA" id="ARBA00009884"/>
    </source>
</evidence>
<dbReference type="InterPro" id="IPR036045">
    <property type="entry name" value="Sec1-like_sf"/>
</dbReference>
<dbReference type="AlphaFoldDB" id="L8GT53"/>